<gene>
    <name evidence="6 8" type="primary">nusB</name>
    <name evidence="8" type="ORF">IAB14_03395</name>
</gene>
<name>A0A9D1SXG5_9FIRM</name>
<dbReference type="GO" id="GO:0006353">
    <property type="term" value="P:DNA-templated transcription termination"/>
    <property type="evidence" value="ECO:0007669"/>
    <property type="project" value="UniProtKB-UniRule"/>
</dbReference>
<evidence type="ECO:0000313" key="8">
    <source>
        <dbReference type="EMBL" id="HIV00144.1"/>
    </source>
</evidence>
<feature type="domain" description="NusB/RsmB/TIM44" evidence="7">
    <location>
        <begin position="11"/>
        <end position="135"/>
    </location>
</feature>
<dbReference type="Proteomes" id="UP000886891">
    <property type="component" value="Unassembled WGS sequence"/>
</dbReference>
<evidence type="ECO:0000256" key="1">
    <source>
        <dbReference type="ARBA" id="ARBA00005952"/>
    </source>
</evidence>
<sequence>MTESFTQSRKKARDSAFKLVYEYLFLGKPNGKSFDIFTGVDISNADREYITAVYYGVIEHYHDLIDLIETYAKGFSIDRIYKPDLAAMLLACYEIKYMPEIPVSVSINEAIELVKTYGAENSRKFVNGILGSVSRALETK</sequence>
<dbReference type="Gene3D" id="1.10.940.10">
    <property type="entry name" value="NusB-like"/>
    <property type="match status" value="1"/>
</dbReference>
<dbReference type="SUPFAM" id="SSF48013">
    <property type="entry name" value="NusB-like"/>
    <property type="match status" value="1"/>
</dbReference>
<evidence type="ECO:0000259" key="7">
    <source>
        <dbReference type="Pfam" id="PF01029"/>
    </source>
</evidence>
<protein>
    <recommendedName>
        <fullName evidence="6">Transcription antitermination protein NusB</fullName>
    </recommendedName>
    <alternativeName>
        <fullName evidence="6">Antitermination factor NusB</fullName>
    </alternativeName>
</protein>
<keyword evidence="2 6" id="KW-0889">Transcription antitermination</keyword>
<evidence type="ECO:0000313" key="9">
    <source>
        <dbReference type="Proteomes" id="UP000886891"/>
    </source>
</evidence>
<keyword evidence="3 6" id="KW-0694">RNA-binding</keyword>
<dbReference type="PANTHER" id="PTHR11078:SF3">
    <property type="entry name" value="ANTITERMINATION NUSB DOMAIN-CONTAINING PROTEIN"/>
    <property type="match status" value="1"/>
</dbReference>
<evidence type="ECO:0000256" key="6">
    <source>
        <dbReference type="HAMAP-Rule" id="MF_00073"/>
    </source>
</evidence>
<comment type="function">
    <text evidence="6">Involved in transcription antitermination. Required for transcription of ribosomal RNA (rRNA) genes. Binds specifically to the boxA antiterminator sequence of the ribosomal RNA (rrn) operons.</text>
</comment>
<evidence type="ECO:0000256" key="5">
    <source>
        <dbReference type="ARBA" id="ARBA00023163"/>
    </source>
</evidence>
<dbReference type="GO" id="GO:0003723">
    <property type="term" value="F:RNA binding"/>
    <property type="evidence" value="ECO:0007669"/>
    <property type="project" value="UniProtKB-UniRule"/>
</dbReference>
<proteinExistence type="inferred from homology"/>
<evidence type="ECO:0000256" key="2">
    <source>
        <dbReference type="ARBA" id="ARBA00022814"/>
    </source>
</evidence>
<reference evidence="8" key="2">
    <citation type="journal article" date="2021" name="PeerJ">
        <title>Extensive microbial diversity within the chicken gut microbiome revealed by metagenomics and culture.</title>
        <authorList>
            <person name="Gilroy R."/>
            <person name="Ravi A."/>
            <person name="Getino M."/>
            <person name="Pursley I."/>
            <person name="Horton D.L."/>
            <person name="Alikhan N.F."/>
            <person name="Baker D."/>
            <person name="Gharbi K."/>
            <person name="Hall N."/>
            <person name="Watson M."/>
            <person name="Adriaenssens E.M."/>
            <person name="Foster-Nyarko E."/>
            <person name="Jarju S."/>
            <person name="Secka A."/>
            <person name="Antonio M."/>
            <person name="Oren A."/>
            <person name="Chaudhuri R.R."/>
            <person name="La Ragione R."/>
            <person name="Hildebrand F."/>
            <person name="Pallen M.J."/>
        </authorList>
    </citation>
    <scope>NUCLEOTIDE SEQUENCE</scope>
    <source>
        <strain evidence="8">23406</strain>
    </source>
</reference>
<reference evidence="8" key="1">
    <citation type="submission" date="2020-10" db="EMBL/GenBank/DDBJ databases">
        <authorList>
            <person name="Gilroy R."/>
        </authorList>
    </citation>
    <scope>NUCLEOTIDE SEQUENCE</scope>
    <source>
        <strain evidence="8">23406</strain>
    </source>
</reference>
<accession>A0A9D1SXG5</accession>
<dbReference type="EMBL" id="DVOH01000023">
    <property type="protein sequence ID" value="HIV00144.1"/>
    <property type="molecule type" value="Genomic_DNA"/>
</dbReference>
<comment type="caution">
    <text evidence="8">The sequence shown here is derived from an EMBL/GenBank/DDBJ whole genome shotgun (WGS) entry which is preliminary data.</text>
</comment>
<evidence type="ECO:0000256" key="4">
    <source>
        <dbReference type="ARBA" id="ARBA00023015"/>
    </source>
</evidence>
<dbReference type="PANTHER" id="PTHR11078">
    <property type="entry name" value="N UTILIZATION SUBSTANCE PROTEIN B-RELATED"/>
    <property type="match status" value="1"/>
</dbReference>
<dbReference type="InterPro" id="IPR006027">
    <property type="entry name" value="NusB_RsmB_TIM44"/>
</dbReference>
<dbReference type="GO" id="GO:0005829">
    <property type="term" value="C:cytosol"/>
    <property type="evidence" value="ECO:0007669"/>
    <property type="project" value="TreeGrafter"/>
</dbReference>
<dbReference type="HAMAP" id="MF_00073">
    <property type="entry name" value="NusB"/>
    <property type="match status" value="1"/>
</dbReference>
<dbReference type="InterPro" id="IPR035926">
    <property type="entry name" value="NusB-like_sf"/>
</dbReference>
<dbReference type="NCBIfam" id="TIGR01951">
    <property type="entry name" value="nusB"/>
    <property type="match status" value="1"/>
</dbReference>
<evidence type="ECO:0000256" key="3">
    <source>
        <dbReference type="ARBA" id="ARBA00022884"/>
    </source>
</evidence>
<keyword evidence="4 6" id="KW-0805">Transcription regulation</keyword>
<dbReference type="GO" id="GO:0031564">
    <property type="term" value="P:transcription antitermination"/>
    <property type="evidence" value="ECO:0007669"/>
    <property type="project" value="UniProtKB-KW"/>
</dbReference>
<dbReference type="Pfam" id="PF01029">
    <property type="entry name" value="NusB"/>
    <property type="match status" value="1"/>
</dbReference>
<dbReference type="InterPro" id="IPR011605">
    <property type="entry name" value="NusB_fam"/>
</dbReference>
<dbReference type="AlphaFoldDB" id="A0A9D1SXG5"/>
<organism evidence="8 9">
    <name type="scientific">Candidatus Stercoripulliclostridium merdipullorum</name>
    <dbReference type="NCBI Taxonomy" id="2840952"/>
    <lineage>
        <taxon>Bacteria</taxon>
        <taxon>Bacillati</taxon>
        <taxon>Bacillota</taxon>
        <taxon>Clostridia</taxon>
        <taxon>Eubacteriales</taxon>
        <taxon>Candidatus Stercoripulliclostridium</taxon>
    </lineage>
</organism>
<keyword evidence="5 6" id="KW-0804">Transcription</keyword>
<comment type="similarity">
    <text evidence="1 6">Belongs to the NusB family.</text>
</comment>